<feature type="transmembrane region" description="Helical" evidence="1">
    <location>
        <begin position="318"/>
        <end position="339"/>
    </location>
</feature>
<dbReference type="KEGG" id="aqu:109585817"/>
<keyword evidence="1" id="KW-1133">Transmembrane helix</keyword>
<dbReference type="RefSeq" id="XP_019857519.1">
    <property type="nucleotide sequence ID" value="XM_020001960.1"/>
</dbReference>
<keyword evidence="1" id="KW-0812">Transmembrane</keyword>
<organism evidence="2 3">
    <name type="scientific">Amphimedon queenslandica</name>
    <name type="common">Sponge</name>
    <dbReference type="NCBI Taxonomy" id="400682"/>
    <lineage>
        <taxon>Eukaryota</taxon>
        <taxon>Metazoa</taxon>
        <taxon>Porifera</taxon>
        <taxon>Demospongiae</taxon>
        <taxon>Heteroscleromorpha</taxon>
        <taxon>Haplosclerida</taxon>
        <taxon>Niphatidae</taxon>
        <taxon>Amphimedon</taxon>
    </lineage>
</organism>
<name>A0AAN0JL52_AMPQE</name>
<feature type="transmembrane region" description="Helical" evidence="1">
    <location>
        <begin position="99"/>
        <end position="123"/>
    </location>
</feature>
<feature type="transmembrane region" description="Helical" evidence="1">
    <location>
        <begin position="6"/>
        <end position="26"/>
    </location>
</feature>
<reference evidence="2" key="2">
    <citation type="submission" date="2024-06" db="UniProtKB">
        <authorList>
            <consortium name="EnsemblMetazoa"/>
        </authorList>
    </citation>
    <scope>IDENTIFICATION</scope>
</reference>
<feature type="transmembrane region" description="Helical" evidence="1">
    <location>
        <begin position="57"/>
        <end position="78"/>
    </location>
</feature>
<sequence>MEGHFPFILTICAGAISLALGIWSSLKNEVKPMTLSGTTVCTFLYLIFIYGQNNKDYLAILVGGFILTFAFSFMFYLISHKAFHYFSKQFSFTCYVNGVPILVNLLPLTATLSVSLSAIYQLYIGTLPLLQVLVVLLLFWIYPLGIIEAISTFSDFMTQKQFKLESGKNKTSYQCSFIAFLVAFAVMLLYPFNWLIYNIAVLAYAILLLKYYFFHHTLLCLSLVTLISLIDAVFPVHEVGLAPVGLITCSEILFSTHCVTAFEIEYLFVPGLLISCICHYEKYRVPDRLKILISSEKSKIRVGIPENEEELVQERQKIILIAAFIGYVLSSFAVYYFSFLSKCPLLTLTIGTSILPLIALMLLYWPEGELLQFIMTDSHQEIIDQLSHAFQKSKGSDQPKRSKGQRFKNDIEIATKRSLRLPSPELSSSSITVSTDNSHVLKIFRPLMADFANALAHDPIIYLVSDRLFSHSLISAPVHKDINTTLGVSLHIKASKLVNEVYRQLNSHNEPVQYLTDLCDALDLVEDQPLQSVVANKIKMFLSN</sequence>
<dbReference type="GeneID" id="109585817"/>
<dbReference type="AlphaFoldDB" id="A0AAN0JL52"/>
<feature type="transmembrane region" description="Helical" evidence="1">
    <location>
        <begin position="171"/>
        <end position="189"/>
    </location>
</feature>
<protein>
    <submittedName>
        <fullName evidence="2">Uncharacterized protein</fullName>
    </submittedName>
</protein>
<proteinExistence type="predicted"/>
<dbReference type="Proteomes" id="UP000007879">
    <property type="component" value="Unassembled WGS sequence"/>
</dbReference>
<feature type="transmembrane region" description="Helical" evidence="1">
    <location>
        <begin position="345"/>
        <end position="365"/>
    </location>
</feature>
<evidence type="ECO:0000313" key="2">
    <source>
        <dbReference type="EnsemblMetazoa" id="XP_019857519.1"/>
    </source>
</evidence>
<feature type="transmembrane region" description="Helical" evidence="1">
    <location>
        <begin position="33"/>
        <end position="51"/>
    </location>
</feature>
<evidence type="ECO:0000256" key="1">
    <source>
        <dbReference type="SAM" id="Phobius"/>
    </source>
</evidence>
<dbReference type="EnsemblMetazoa" id="XM_020001960.1">
    <property type="protein sequence ID" value="XP_019857519.1"/>
    <property type="gene ID" value="LOC109585817"/>
</dbReference>
<feature type="transmembrane region" description="Helical" evidence="1">
    <location>
        <begin position="129"/>
        <end position="150"/>
    </location>
</feature>
<keyword evidence="3" id="KW-1185">Reference proteome</keyword>
<keyword evidence="1" id="KW-0472">Membrane</keyword>
<reference evidence="3" key="1">
    <citation type="journal article" date="2010" name="Nature">
        <title>The Amphimedon queenslandica genome and the evolution of animal complexity.</title>
        <authorList>
            <person name="Srivastava M."/>
            <person name="Simakov O."/>
            <person name="Chapman J."/>
            <person name="Fahey B."/>
            <person name="Gauthier M.E."/>
            <person name="Mitros T."/>
            <person name="Richards G.S."/>
            <person name="Conaco C."/>
            <person name="Dacre M."/>
            <person name="Hellsten U."/>
            <person name="Larroux C."/>
            <person name="Putnam N.H."/>
            <person name="Stanke M."/>
            <person name="Adamska M."/>
            <person name="Darling A."/>
            <person name="Degnan S.M."/>
            <person name="Oakley T.H."/>
            <person name="Plachetzki D.C."/>
            <person name="Zhai Y."/>
            <person name="Adamski M."/>
            <person name="Calcino A."/>
            <person name="Cummins S.F."/>
            <person name="Goodstein D.M."/>
            <person name="Harris C."/>
            <person name="Jackson D.J."/>
            <person name="Leys S.P."/>
            <person name="Shu S."/>
            <person name="Woodcroft B.J."/>
            <person name="Vervoort M."/>
            <person name="Kosik K.S."/>
            <person name="Manning G."/>
            <person name="Degnan B.M."/>
            <person name="Rokhsar D.S."/>
        </authorList>
    </citation>
    <scope>NUCLEOTIDE SEQUENCE [LARGE SCALE GENOMIC DNA]</scope>
</reference>
<evidence type="ECO:0000313" key="3">
    <source>
        <dbReference type="Proteomes" id="UP000007879"/>
    </source>
</evidence>
<accession>A0AAN0JL52</accession>